<dbReference type="AlphaFoldDB" id="A0A090KTC1"/>
<dbReference type="Proteomes" id="UP000040576">
    <property type="component" value="Unassembled WGS sequence"/>
</dbReference>
<evidence type="ECO:0000256" key="15">
    <source>
        <dbReference type="ARBA" id="ARBA00024861"/>
    </source>
</evidence>
<dbReference type="SUPFAM" id="SSF53850">
    <property type="entry name" value="Periplasmic binding protein-like II"/>
    <property type="match status" value="1"/>
</dbReference>
<comment type="similarity">
    <text evidence="4 16">Belongs to the ATP phosphoribosyltransferase family. Short subfamily.</text>
</comment>
<keyword evidence="9 16" id="KW-0028">Amino-acid biosynthesis</keyword>
<reference evidence="18 19" key="1">
    <citation type="submission" date="2014-07" db="EMBL/GenBank/DDBJ databases">
        <authorList>
            <person name="Wibberg Daniel"/>
        </authorList>
    </citation>
    <scope>NUCLEOTIDE SEQUENCE [LARGE SCALE GENOMIC DNA]</scope>
</reference>
<keyword evidence="13 16" id="KW-0067">ATP-binding</keyword>
<comment type="subcellular location">
    <subcellularLocation>
        <location evidence="2 16">Cytoplasm</location>
    </subcellularLocation>
</comment>
<dbReference type="PROSITE" id="PS01316">
    <property type="entry name" value="ATP_P_PHORIBOSYLTR"/>
    <property type="match status" value="1"/>
</dbReference>
<evidence type="ECO:0000313" key="19">
    <source>
        <dbReference type="Proteomes" id="UP000040576"/>
    </source>
</evidence>
<dbReference type="Pfam" id="PF01634">
    <property type="entry name" value="HisG"/>
    <property type="match status" value="1"/>
</dbReference>
<comment type="catalytic activity">
    <reaction evidence="1 16">
        <text>1-(5-phospho-beta-D-ribosyl)-ATP + diphosphate = 5-phospho-alpha-D-ribose 1-diphosphate + ATP</text>
        <dbReference type="Rhea" id="RHEA:18473"/>
        <dbReference type="ChEBI" id="CHEBI:30616"/>
        <dbReference type="ChEBI" id="CHEBI:33019"/>
        <dbReference type="ChEBI" id="CHEBI:58017"/>
        <dbReference type="ChEBI" id="CHEBI:73183"/>
        <dbReference type="EC" id="2.4.2.17"/>
    </reaction>
</comment>
<dbReference type="InterPro" id="IPR024893">
    <property type="entry name" value="ATP_PRibTrfase_HisG_short"/>
</dbReference>
<dbReference type="PANTHER" id="PTHR21403:SF8">
    <property type="entry name" value="ATP PHOSPHORIBOSYLTRANSFERASE"/>
    <property type="match status" value="1"/>
</dbReference>
<evidence type="ECO:0000256" key="11">
    <source>
        <dbReference type="ARBA" id="ARBA00022679"/>
    </source>
</evidence>
<keyword evidence="11 16" id="KW-0808">Transferase</keyword>
<dbReference type="GO" id="GO:0003879">
    <property type="term" value="F:ATP phosphoribosyltransferase activity"/>
    <property type="evidence" value="ECO:0007669"/>
    <property type="project" value="UniProtKB-UniRule"/>
</dbReference>
<dbReference type="EMBL" id="CCRF01000062">
    <property type="protein sequence ID" value="CEE01954.1"/>
    <property type="molecule type" value="Genomic_DNA"/>
</dbReference>
<evidence type="ECO:0000256" key="9">
    <source>
        <dbReference type="ARBA" id="ARBA00022605"/>
    </source>
</evidence>
<dbReference type="FunFam" id="3.40.190.10:FF:000008">
    <property type="entry name" value="ATP phosphoribosyltransferase"/>
    <property type="match status" value="1"/>
</dbReference>
<evidence type="ECO:0000256" key="8">
    <source>
        <dbReference type="ARBA" id="ARBA00022490"/>
    </source>
</evidence>
<feature type="domain" description="ATP phosphoribosyltransferase catalytic" evidence="17">
    <location>
        <begin position="53"/>
        <end position="203"/>
    </location>
</feature>
<dbReference type="NCBIfam" id="TIGR00070">
    <property type="entry name" value="hisG"/>
    <property type="match status" value="1"/>
</dbReference>
<dbReference type="UniPathway" id="UPA00031">
    <property type="reaction ID" value="UER00006"/>
</dbReference>
<evidence type="ECO:0000256" key="4">
    <source>
        <dbReference type="ARBA" id="ARBA00009489"/>
    </source>
</evidence>
<keyword evidence="19" id="KW-1185">Reference proteome</keyword>
<dbReference type="GO" id="GO:0005737">
    <property type="term" value="C:cytoplasm"/>
    <property type="evidence" value="ECO:0007669"/>
    <property type="project" value="UniProtKB-SubCell"/>
</dbReference>
<dbReference type="InterPro" id="IPR018198">
    <property type="entry name" value="ATP_PRibTrfase_CS"/>
</dbReference>
<comment type="domain">
    <text evidence="16">Lacks the C-terminal regulatory region which is replaced by HisZ.</text>
</comment>
<dbReference type="InterPro" id="IPR001348">
    <property type="entry name" value="ATP_PRibTrfase_HisG"/>
</dbReference>
<keyword evidence="14 16" id="KW-0368">Histidine biosynthesis</keyword>
<evidence type="ECO:0000259" key="17">
    <source>
        <dbReference type="Pfam" id="PF01634"/>
    </source>
</evidence>
<gene>
    <name evidence="16 18" type="primary">hisG</name>
    <name evidence="18" type="ORF">BT1A1_2133</name>
</gene>
<evidence type="ECO:0000256" key="6">
    <source>
        <dbReference type="ARBA" id="ARBA00011946"/>
    </source>
</evidence>
<dbReference type="Gene3D" id="3.40.190.10">
    <property type="entry name" value="Periplasmic binding protein-like II"/>
    <property type="match status" value="2"/>
</dbReference>
<protein>
    <recommendedName>
        <fullName evidence="7 16">ATP phosphoribosyltransferase</fullName>
        <shortName evidence="16">ATP-PRT</shortName>
        <shortName evidence="16">ATP-PRTase</shortName>
        <ecNumber evidence="6 16">2.4.2.17</ecNumber>
    </recommendedName>
</protein>
<evidence type="ECO:0000256" key="13">
    <source>
        <dbReference type="ARBA" id="ARBA00022840"/>
    </source>
</evidence>
<keyword evidence="10 16" id="KW-0328">Glycosyltransferase</keyword>
<evidence type="ECO:0000256" key="10">
    <source>
        <dbReference type="ARBA" id="ARBA00022676"/>
    </source>
</evidence>
<dbReference type="PANTHER" id="PTHR21403">
    <property type="entry name" value="ATP PHOSPHORIBOSYLTRANSFERASE ATP-PRTASE"/>
    <property type="match status" value="1"/>
</dbReference>
<evidence type="ECO:0000256" key="2">
    <source>
        <dbReference type="ARBA" id="ARBA00004496"/>
    </source>
</evidence>
<dbReference type="GO" id="GO:0000105">
    <property type="term" value="P:L-histidine biosynthetic process"/>
    <property type="evidence" value="ECO:0007669"/>
    <property type="project" value="UniProtKB-UniRule"/>
</dbReference>
<sequence length="214" mass="23633">MEYLNIAIAKGRLVDHTIDILRAIGINFPDYHEKSRKLIFEDPVKKIRIVLVKASDVATYVERGATDLGVIGKDSLIESGANVFEVVDLGFGRCRFVVAGLEATVLQKHKFIVATKYPKVTNQFFTERGQTVETIHLNGSVELAPLVGLSDCIVDIVETGRTLQDNGLKVLAEIFEISARLIANKASFKTKHSRIDDFINHIQSVVNEKGAVGQ</sequence>
<evidence type="ECO:0000256" key="5">
    <source>
        <dbReference type="ARBA" id="ARBA00011496"/>
    </source>
</evidence>
<comment type="pathway">
    <text evidence="3 16">Amino-acid biosynthesis; L-histidine biosynthesis; L-histidine from 5-phospho-alpha-D-ribose 1-diphosphate: step 1/9.</text>
</comment>
<evidence type="ECO:0000256" key="3">
    <source>
        <dbReference type="ARBA" id="ARBA00004667"/>
    </source>
</evidence>
<proteinExistence type="inferred from homology"/>
<accession>A0A090KTC1</accession>
<evidence type="ECO:0000256" key="1">
    <source>
        <dbReference type="ARBA" id="ARBA00000915"/>
    </source>
</evidence>
<evidence type="ECO:0000256" key="16">
    <source>
        <dbReference type="HAMAP-Rule" id="MF_01018"/>
    </source>
</evidence>
<comment type="subunit">
    <text evidence="5 16">Heteromultimer composed of HisG and HisZ subunits.</text>
</comment>
<dbReference type="CDD" id="cd13595">
    <property type="entry name" value="PBP2_HisGs"/>
    <property type="match status" value="1"/>
</dbReference>
<organism evidence="18 19">
    <name type="scientific">Caldibacillus thermoamylovorans</name>
    <dbReference type="NCBI Taxonomy" id="35841"/>
    <lineage>
        <taxon>Bacteria</taxon>
        <taxon>Bacillati</taxon>
        <taxon>Bacillota</taxon>
        <taxon>Bacilli</taxon>
        <taxon>Bacillales</taxon>
        <taxon>Bacillaceae</taxon>
        <taxon>Caldibacillus</taxon>
    </lineage>
</organism>
<keyword evidence="8 16" id="KW-0963">Cytoplasm</keyword>
<comment type="function">
    <text evidence="15 16">Catalyzes the condensation of ATP and 5-phosphoribose 1-diphosphate to form N'-(5'-phosphoribosyl)-ATP (PR-ATP). Has a crucial role in the pathway because the rate of histidine biosynthesis seems to be controlled primarily by regulation of HisG enzymatic activity.</text>
</comment>
<keyword evidence="12 16" id="KW-0547">Nucleotide-binding</keyword>
<dbReference type="GO" id="GO:0005524">
    <property type="term" value="F:ATP binding"/>
    <property type="evidence" value="ECO:0007669"/>
    <property type="project" value="UniProtKB-KW"/>
</dbReference>
<dbReference type="EC" id="2.4.2.17" evidence="6 16"/>
<dbReference type="InterPro" id="IPR013820">
    <property type="entry name" value="ATP_PRibTrfase_cat"/>
</dbReference>
<evidence type="ECO:0000256" key="7">
    <source>
        <dbReference type="ARBA" id="ARBA00020998"/>
    </source>
</evidence>
<evidence type="ECO:0000256" key="12">
    <source>
        <dbReference type="ARBA" id="ARBA00022741"/>
    </source>
</evidence>
<evidence type="ECO:0000313" key="18">
    <source>
        <dbReference type="EMBL" id="CEE01954.1"/>
    </source>
</evidence>
<dbReference type="RefSeq" id="WP_034770869.1">
    <property type="nucleotide sequence ID" value="NZ_CCRF01000062.1"/>
</dbReference>
<dbReference type="HAMAP" id="MF_01018">
    <property type="entry name" value="HisG_Short"/>
    <property type="match status" value="1"/>
</dbReference>
<evidence type="ECO:0000256" key="14">
    <source>
        <dbReference type="ARBA" id="ARBA00023102"/>
    </source>
</evidence>
<name>A0A090KTC1_9BACI</name>